<keyword evidence="3" id="KW-1003">Cell membrane</keyword>
<evidence type="ECO:0000256" key="7">
    <source>
        <dbReference type="ARBA" id="ARBA00022989"/>
    </source>
</evidence>
<dbReference type="InterPro" id="IPR008979">
    <property type="entry name" value="Galactose-bd-like_sf"/>
</dbReference>
<evidence type="ECO:0000256" key="3">
    <source>
        <dbReference type="ARBA" id="ARBA00022475"/>
    </source>
</evidence>
<reference evidence="18" key="1">
    <citation type="submission" date="2023-10" db="EMBL/GenBank/DDBJ databases">
        <authorList>
            <person name="Chen Y."/>
            <person name="Shah S."/>
            <person name="Dougan E. K."/>
            <person name="Thang M."/>
            <person name="Chan C."/>
        </authorList>
    </citation>
    <scope>NUCLEOTIDE SEQUENCE [LARGE SCALE GENOMIC DNA]</scope>
</reference>
<evidence type="ECO:0000256" key="5">
    <source>
        <dbReference type="ARBA" id="ARBA00022801"/>
    </source>
</evidence>
<comment type="function">
    <text evidence="13">Glucosidase involved in the degradation of cellulosic biomass. Active on lichenan.</text>
</comment>
<evidence type="ECO:0000256" key="9">
    <source>
        <dbReference type="ARBA" id="ARBA00023180"/>
    </source>
</evidence>
<dbReference type="SUPFAM" id="SSF51445">
    <property type="entry name" value="(Trans)glycosidases"/>
    <property type="match status" value="1"/>
</dbReference>
<evidence type="ECO:0000256" key="4">
    <source>
        <dbReference type="ARBA" id="ARBA00022692"/>
    </source>
</evidence>
<name>A0ABN9PG60_9DINO</name>
<comment type="similarity">
    <text evidence="2 16">Belongs to the glycosyl hydrolase 5 (cellulase A) family.</text>
</comment>
<keyword evidence="4" id="KW-0812">Transmembrane</keyword>
<feature type="domain" description="F5/8 type C" evidence="17">
    <location>
        <begin position="20"/>
        <end position="151"/>
    </location>
</feature>
<dbReference type="EC" id="3.2.1.58" evidence="14"/>
<dbReference type="PROSITE" id="PS50022">
    <property type="entry name" value="FA58C_3"/>
    <property type="match status" value="1"/>
</dbReference>
<keyword evidence="11" id="KW-0961">Cell wall biogenesis/degradation</keyword>
<evidence type="ECO:0000256" key="8">
    <source>
        <dbReference type="ARBA" id="ARBA00023136"/>
    </source>
</evidence>
<evidence type="ECO:0000313" key="19">
    <source>
        <dbReference type="Proteomes" id="UP001189429"/>
    </source>
</evidence>
<comment type="subcellular location">
    <subcellularLocation>
        <location evidence="1">Cell membrane</location>
        <topology evidence="1">Single-pass type II membrane protein</topology>
    </subcellularLocation>
</comment>
<evidence type="ECO:0000259" key="17">
    <source>
        <dbReference type="PROSITE" id="PS50022"/>
    </source>
</evidence>
<evidence type="ECO:0000313" key="18">
    <source>
        <dbReference type="EMBL" id="CAK0790481.1"/>
    </source>
</evidence>
<evidence type="ECO:0000256" key="14">
    <source>
        <dbReference type="ARBA" id="ARBA00038929"/>
    </source>
</evidence>
<evidence type="ECO:0000256" key="16">
    <source>
        <dbReference type="RuleBase" id="RU361153"/>
    </source>
</evidence>
<feature type="non-terminal residue" evidence="18">
    <location>
        <position position="1"/>
    </location>
</feature>
<keyword evidence="10 16" id="KW-0326">Glycosidase</keyword>
<dbReference type="Proteomes" id="UP001189429">
    <property type="component" value="Unassembled WGS sequence"/>
</dbReference>
<accession>A0ABN9PG60</accession>
<organism evidence="18 19">
    <name type="scientific">Prorocentrum cordatum</name>
    <dbReference type="NCBI Taxonomy" id="2364126"/>
    <lineage>
        <taxon>Eukaryota</taxon>
        <taxon>Sar</taxon>
        <taxon>Alveolata</taxon>
        <taxon>Dinophyceae</taxon>
        <taxon>Prorocentrales</taxon>
        <taxon>Prorocentraceae</taxon>
        <taxon>Prorocentrum</taxon>
    </lineage>
</organism>
<protein>
    <recommendedName>
        <fullName evidence="14">glucan 1,3-beta-glucosidase</fullName>
        <ecNumber evidence="14">3.2.1.58</ecNumber>
    </recommendedName>
    <alternativeName>
        <fullName evidence="15">Exo-1,3-beta-glucanase D</fullName>
    </alternativeName>
</protein>
<keyword evidence="6" id="KW-0735">Signal-anchor</keyword>
<evidence type="ECO:0000256" key="13">
    <source>
        <dbReference type="ARBA" id="ARBA00037126"/>
    </source>
</evidence>
<keyword evidence="8" id="KW-0472">Membrane</keyword>
<dbReference type="SUPFAM" id="SSF49785">
    <property type="entry name" value="Galactose-binding domain-like"/>
    <property type="match status" value="1"/>
</dbReference>
<dbReference type="InterPro" id="IPR050386">
    <property type="entry name" value="Glycosyl_hydrolase_5"/>
</dbReference>
<dbReference type="PANTHER" id="PTHR31297">
    <property type="entry name" value="GLUCAN ENDO-1,6-BETA-GLUCOSIDASE B"/>
    <property type="match status" value="1"/>
</dbReference>
<dbReference type="Gene3D" id="3.20.20.80">
    <property type="entry name" value="Glycosidases"/>
    <property type="match status" value="1"/>
</dbReference>
<evidence type="ECO:0000256" key="2">
    <source>
        <dbReference type="ARBA" id="ARBA00005641"/>
    </source>
</evidence>
<keyword evidence="19" id="KW-1185">Reference proteome</keyword>
<dbReference type="PANTHER" id="PTHR31297:SF34">
    <property type="entry name" value="GLUCAN 1,3-BETA-GLUCOSIDASE 2"/>
    <property type="match status" value="1"/>
</dbReference>
<proteinExistence type="inferred from homology"/>
<feature type="non-terminal residue" evidence="18">
    <location>
        <position position="513"/>
    </location>
</feature>
<evidence type="ECO:0000256" key="1">
    <source>
        <dbReference type="ARBA" id="ARBA00004401"/>
    </source>
</evidence>
<dbReference type="EMBL" id="CAUYUJ010000428">
    <property type="protein sequence ID" value="CAK0790481.1"/>
    <property type="molecule type" value="Genomic_DNA"/>
</dbReference>
<dbReference type="Gene3D" id="2.60.120.260">
    <property type="entry name" value="Galactose-binding domain-like"/>
    <property type="match status" value="1"/>
</dbReference>
<comment type="catalytic activity">
    <reaction evidence="12">
        <text>Successive hydrolysis of beta-D-glucose units from the non-reducing ends of (1-&gt;3)-beta-D-glucans, releasing alpha-glucose.</text>
        <dbReference type="EC" id="3.2.1.58"/>
    </reaction>
</comment>
<keyword evidence="5 16" id="KW-0378">Hydrolase</keyword>
<comment type="caution">
    <text evidence="18">The sequence shown here is derived from an EMBL/GenBank/DDBJ whole genome shotgun (WGS) entry which is preliminary data.</text>
</comment>
<evidence type="ECO:0000256" key="11">
    <source>
        <dbReference type="ARBA" id="ARBA00023316"/>
    </source>
</evidence>
<dbReference type="Pfam" id="PF00150">
    <property type="entry name" value="Cellulase"/>
    <property type="match status" value="1"/>
</dbReference>
<gene>
    <name evidence="18" type="ORF">PCOR1329_LOCUS1742</name>
</gene>
<dbReference type="InterPro" id="IPR017853">
    <property type="entry name" value="GH"/>
</dbReference>
<keyword evidence="9" id="KW-0325">Glycoprotein</keyword>
<dbReference type="InterPro" id="IPR000421">
    <property type="entry name" value="FA58C"/>
</dbReference>
<keyword evidence="7" id="KW-1133">Transmembrane helix</keyword>
<dbReference type="InterPro" id="IPR001547">
    <property type="entry name" value="Glyco_hydro_5"/>
</dbReference>
<sequence length="513" mass="56476">VLSAACLHPRLAANLVQVAEAAAAHALFSTLGKDSRVRATFIADDGSGSSTAGAGGEKAWNGEWTTFYDARDADDGWTAADLGRNVAVSEIQFLARPGYAHRMTGGRFEATNDITSDVWDVLHTITTQPADSPTINSVVLRAGPSFRYIRYCSPSGGHCNIACVDVFGQVEPTLAWAALVNVVWASQQCYWSRPRWRGVNFGGWLLLEPGPSWRLWAEAGSPEGVEDEYGLCLHLRATGRLGIIEEHRRTWMTEETFRRLALRGLNAVRIPFGYWIVTGPTCGEPFVGPGLEHLDRAVDLAERFGFQVVLDLHGNPGGESGAVPTGRRNPRWTEADWRREEALQVLAAVAGRFAGRRCVAGIQVANEPSPKNSMRALCDWFEKAIGVIRAAGMAADQAAVVLPIYFHDRLEAFASTWAARGNFLRFEHVVLDLHYFHCFGAGWERLCHEGHLAVADRHGSVLRSLPGAVVGEWSLARPAELPVADGMERRFAERQLRAYDAASHGWFFWNYPP</sequence>
<evidence type="ECO:0000256" key="15">
    <source>
        <dbReference type="ARBA" id="ARBA00041260"/>
    </source>
</evidence>
<evidence type="ECO:0000256" key="12">
    <source>
        <dbReference type="ARBA" id="ARBA00036824"/>
    </source>
</evidence>
<evidence type="ECO:0000256" key="10">
    <source>
        <dbReference type="ARBA" id="ARBA00023295"/>
    </source>
</evidence>
<evidence type="ECO:0000256" key="6">
    <source>
        <dbReference type="ARBA" id="ARBA00022968"/>
    </source>
</evidence>